<evidence type="ECO:0000313" key="2">
    <source>
        <dbReference type="Proteomes" id="UP000265566"/>
    </source>
</evidence>
<protein>
    <submittedName>
        <fullName evidence="1">Uncharacterized protein</fullName>
    </submittedName>
</protein>
<accession>A0A396JQX1</accession>
<comment type="caution">
    <text evidence="1">The sequence shown here is derived from an EMBL/GenBank/DDBJ whole genome shotgun (WGS) entry which is preliminary data.</text>
</comment>
<evidence type="ECO:0000313" key="1">
    <source>
        <dbReference type="EMBL" id="RHN78625.1"/>
    </source>
</evidence>
<sequence length="55" mass="6153">MDNSGQKQISPQHNQYLLNRLGLDQELLIVTQTIKSPLSLHGSSIPAVCSYKQMK</sequence>
<dbReference type="AlphaFoldDB" id="A0A396JQX1"/>
<dbReference type="Gramene" id="rna2252">
    <property type="protein sequence ID" value="RHN78625.1"/>
    <property type="gene ID" value="gene2252"/>
</dbReference>
<proteinExistence type="predicted"/>
<dbReference type="Proteomes" id="UP000265566">
    <property type="component" value="Chromosome 1"/>
</dbReference>
<reference evidence="2" key="1">
    <citation type="journal article" date="2018" name="Nat. Plants">
        <title>Whole-genome landscape of Medicago truncatula symbiotic genes.</title>
        <authorList>
            <person name="Pecrix Y."/>
            <person name="Staton S.E."/>
            <person name="Sallet E."/>
            <person name="Lelandais-Briere C."/>
            <person name="Moreau S."/>
            <person name="Carrere S."/>
            <person name="Blein T."/>
            <person name="Jardinaud M.F."/>
            <person name="Latrasse D."/>
            <person name="Zouine M."/>
            <person name="Zahm M."/>
            <person name="Kreplak J."/>
            <person name="Mayjonade B."/>
            <person name="Satge C."/>
            <person name="Perez M."/>
            <person name="Cauet S."/>
            <person name="Marande W."/>
            <person name="Chantry-Darmon C."/>
            <person name="Lopez-Roques C."/>
            <person name="Bouchez O."/>
            <person name="Berard A."/>
            <person name="Debelle F."/>
            <person name="Munos S."/>
            <person name="Bendahmane A."/>
            <person name="Berges H."/>
            <person name="Niebel A."/>
            <person name="Buitink J."/>
            <person name="Frugier F."/>
            <person name="Benhamed M."/>
            <person name="Crespi M."/>
            <person name="Gouzy J."/>
            <person name="Gamas P."/>
        </authorList>
    </citation>
    <scope>NUCLEOTIDE SEQUENCE [LARGE SCALE GENOMIC DNA]</scope>
    <source>
        <strain evidence="2">cv. Jemalong A17</strain>
    </source>
</reference>
<name>A0A396JQX1_MEDTR</name>
<dbReference type="EMBL" id="PSQE01000001">
    <property type="protein sequence ID" value="RHN78625.1"/>
    <property type="molecule type" value="Genomic_DNA"/>
</dbReference>
<organism evidence="1 2">
    <name type="scientific">Medicago truncatula</name>
    <name type="common">Barrel medic</name>
    <name type="synonym">Medicago tribuloides</name>
    <dbReference type="NCBI Taxonomy" id="3880"/>
    <lineage>
        <taxon>Eukaryota</taxon>
        <taxon>Viridiplantae</taxon>
        <taxon>Streptophyta</taxon>
        <taxon>Embryophyta</taxon>
        <taxon>Tracheophyta</taxon>
        <taxon>Spermatophyta</taxon>
        <taxon>Magnoliopsida</taxon>
        <taxon>eudicotyledons</taxon>
        <taxon>Gunneridae</taxon>
        <taxon>Pentapetalae</taxon>
        <taxon>rosids</taxon>
        <taxon>fabids</taxon>
        <taxon>Fabales</taxon>
        <taxon>Fabaceae</taxon>
        <taxon>Papilionoideae</taxon>
        <taxon>50 kb inversion clade</taxon>
        <taxon>NPAAA clade</taxon>
        <taxon>Hologalegina</taxon>
        <taxon>IRL clade</taxon>
        <taxon>Trifolieae</taxon>
        <taxon>Medicago</taxon>
    </lineage>
</organism>
<gene>
    <name evidence="1" type="ORF">MtrunA17_Chr1g0167971</name>
</gene>